<organism evidence="5 6">
    <name type="scientific">Riccia fluitans</name>
    <dbReference type="NCBI Taxonomy" id="41844"/>
    <lineage>
        <taxon>Eukaryota</taxon>
        <taxon>Viridiplantae</taxon>
        <taxon>Streptophyta</taxon>
        <taxon>Embryophyta</taxon>
        <taxon>Marchantiophyta</taxon>
        <taxon>Marchantiopsida</taxon>
        <taxon>Marchantiidae</taxon>
        <taxon>Marchantiales</taxon>
        <taxon>Ricciaceae</taxon>
        <taxon>Riccia</taxon>
    </lineage>
</organism>
<evidence type="ECO:0000313" key="5">
    <source>
        <dbReference type="EMBL" id="KAL2613268.1"/>
    </source>
</evidence>
<sequence length="465" mass="50171">MVLLSQPSTDSAFSLDSWTTGESSRRSSDYGAGYSSGGYRSDFEGTFRCVTTLAGHSGHVSSLAVVGGLIYSGGSDGSDIRVWRQPDLQEVCSFGAGQGAVKALLVAGGAIFSAHQDMKIRVWKAVPGRSEPKLEATLPTMKDYLLRCIPPKNYVQVRRHKKSLWIQHNDTISVLAPGIGTVVYSGSWDKTIKVWRRSDLRCLESFVAHDDAVNALVADQAGFLYSGSADASIKVWTTIGKKHSLVSTLKGHKSSVNALAFSPDEKVLYSASSDKTITVWERAKVGDEHMAMAGVLRGHRQAVLCLATVGDLVVSGSADKTIRVWKWGSDNSHTCIGVLEGHRGAVKTVVASTEAVLEGALIYSGGMDRLVKVWYFAPRGEDTDGFQSEVSQSATAAVAASPLRWRFESDSNLQAAAMTGSPSRWKFESISQATSVAPSPPRWKLHQSDVPQGSSIPSSPLRWRF</sequence>
<evidence type="ECO:0000256" key="1">
    <source>
        <dbReference type="ARBA" id="ARBA00022574"/>
    </source>
</evidence>
<dbReference type="PRINTS" id="PR00320">
    <property type="entry name" value="GPROTEINBRPT"/>
</dbReference>
<feature type="region of interest" description="Disordered" evidence="4">
    <location>
        <begin position="1"/>
        <end position="32"/>
    </location>
</feature>
<proteinExistence type="predicted"/>
<feature type="repeat" description="WD" evidence="3">
    <location>
        <begin position="249"/>
        <end position="281"/>
    </location>
</feature>
<feature type="compositionally biased region" description="Polar residues" evidence="4">
    <location>
        <begin position="1"/>
        <end position="22"/>
    </location>
</feature>
<dbReference type="SUPFAM" id="SSF50978">
    <property type="entry name" value="WD40 repeat-like"/>
    <property type="match status" value="1"/>
</dbReference>
<dbReference type="InterPro" id="IPR015943">
    <property type="entry name" value="WD40/YVTN_repeat-like_dom_sf"/>
</dbReference>
<dbReference type="InterPro" id="IPR036322">
    <property type="entry name" value="WD40_repeat_dom_sf"/>
</dbReference>
<feature type="region of interest" description="Disordered" evidence="4">
    <location>
        <begin position="436"/>
        <end position="465"/>
    </location>
</feature>
<feature type="repeat" description="WD" evidence="3">
    <location>
        <begin position="206"/>
        <end position="236"/>
    </location>
</feature>
<dbReference type="SMART" id="SM00320">
    <property type="entry name" value="WD40"/>
    <property type="match status" value="7"/>
</dbReference>
<keyword evidence="2" id="KW-0677">Repeat</keyword>
<protein>
    <submittedName>
        <fullName evidence="5">Uncharacterized protein</fullName>
    </submittedName>
</protein>
<evidence type="ECO:0000256" key="3">
    <source>
        <dbReference type="PROSITE-ProRule" id="PRU00221"/>
    </source>
</evidence>
<dbReference type="InterPro" id="IPR020472">
    <property type="entry name" value="WD40_PAC1"/>
</dbReference>
<feature type="repeat" description="WD" evidence="3">
    <location>
        <begin position="339"/>
        <end position="374"/>
    </location>
</feature>
<accession>A0ABD1XWE1</accession>
<gene>
    <name evidence="5" type="ORF">R1flu_024960</name>
</gene>
<dbReference type="PROSITE" id="PS50294">
    <property type="entry name" value="WD_REPEATS_REGION"/>
    <property type="match status" value="2"/>
</dbReference>
<dbReference type="Proteomes" id="UP001605036">
    <property type="component" value="Unassembled WGS sequence"/>
</dbReference>
<dbReference type="InterPro" id="IPR045182">
    <property type="entry name" value="JINGUBANG-like"/>
</dbReference>
<feature type="compositionally biased region" description="Polar residues" evidence="4">
    <location>
        <begin position="449"/>
        <end position="458"/>
    </location>
</feature>
<keyword evidence="1 3" id="KW-0853">WD repeat</keyword>
<keyword evidence="6" id="KW-1185">Reference proteome</keyword>
<evidence type="ECO:0000313" key="6">
    <source>
        <dbReference type="Proteomes" id="UP001605036"/>
    </source>
</evidence>
<comment type="caution">
    <text evidence="5">The sequence shown here is derived from an EMBL/GenBank/DDBJ whole genome shotgun (WGS) entry which is preliminary data.</text>
</comment>
<evidence type="ECO:0000256" key="4">
    <source>
        <dbReference type="SAM" id="MobiDB-lite"/>
    </source>
</evidence>
<dbReference type="AlphaFoldDB" id="A0ABD1XWE1"/>
<dbReference type="PANTHER" id="PTHR22844:SF387">
    <property type="entry name" value="F3I6.5 PROTEIN"/>
    <property type="match status" value="1"/>
</dbReference>
<dbReference type="CDD" id="cd00200">
    <property type="entry name" value="WD40"/>
    <property type="match status" value="1"/>
</dbReference>
<dbReference type="PROSITE" id="PS50082">
    <property type="entry name" value="WD_REPEATS_2"/>
    <property type="match status" value="4"/>
</dbReference>
<dbReference type="Gene3D" id="2.130.10.10">
    <property type="entry name" value="YVTN repeat-like/Quinoprotein amine dehydrogenase"/>
    <property type="match status" value="3"/>
</dbReference>
<feature type="repeat" description="WD" evidence="3">
    <location>
        <begin position="296"/>
        <end position="326"/>
    </location>
</feature>
<dbReference type="PANTHER" id="PTHR22844">
    <property type="entry name" value="F-BOX AND WD40 DOMAIN PROTEIN"/>
    <property type="match status" value="1"/>
</dbReference>
<dbReference type="EMBL" id="JBHFFA010000007">
    <property type="protein sequence ID" value="KAL2613268.1"/>
    <property type="molecule type" value="Genomic_DNA"/>
</dbReference>
<dbReference type="InterPro" id="IPR001680">
    <property type="entry name" value="WD40_rpt"/>
</dbReference>
<name>A0ABD1XWE1_9MARC</name>
<reference evidence="5 6" key="1">
    <citation type="submission" date="2024-09" db="EMBL/GenBank/DDBJ databases">
        <title>Chromosome-scale assembly of Riccia fluitans.</title>
        <authorList>
            <person name="Paukszto L."/>
            <person name="Sawicki J."/>
            <person name="Karawczyk K."/>
            <person name="Piernik-Szablinska J."/>
            <person name="Szczecinska M."/>
            <person name="Mazdziarz M."/>
        </authorList>
    </citation>
    <scope>NUCLEOTIDE SEQUENCE [LARGE SCALE GENOMIC DNA]</scope>
    <source>
        <strain evidence="5">Rf_01</strain>
        <tissue evidence="5">Aerial parts of the thallus</tissue>
    </source>
</reference>
<evidence type="ECO:0000256" key="2">
    <source>
        <dbReference type="ARBA" id="ARBA00022737"/>
    </source>
</evidence>
<dbReference type="Pfam" id="PF00400">
    <property type="entry name" value="WD40"/>
    <property type="match status" value="6"/>
</dbReference>